<dbReference type="AlphaFoldDB" id="A0A0F8WKA6"/>
<dbReference type="EMBL" id="LAZR01064654">
    <property type="protein sequence ID" value="KKK57103.1"/>
    <property type="molecule type" value="Genomic_DNA"/>
</dbReference>
<accession>A0A0F8WKA6</accession>
<comment type="caution">
    <text evidence="1">The sequence shown here is derived from an EMBL/GenBank/DDBJ whole genome shotgun (WGS) entry which is preliminary data.</text>
</comment>
<dbReference type="InterPro" id="IPR027417">
    <property type="entry name" value="P-loop_NTPase"/>
</dbReference>
<evidence type="ECO:0000313" key="1">
    <source>
        <dbReference type="EMBL" id="KKK57103.1"/>
    </source>
</evidence>
<proteinExistence type="predicted"/>
<sequence>MGGTGKSTLALAAALCISEGLAHIGMAVPEAQNVLILDWESEEDEQRTRLAELCEGFGLEKRAHVFYKPMRVSLPASVDSVARHMAVHNIQGLIMDSAALACGSDPEKADSTNNYFMALRALKPTWSLTIAHQPKAKEKDQFPFGSVFWWNSPRAIWWAQVSNKREDGSIHVGLFNRKTNNRPQAQPQGFKIQFGDGRTTISTENLRQVIDLRQQLSIGAQILEGLKDAHKNLSRGLSTAELADLCSCSESSIRATTSRMADTLVKLGNEWHLKAREVSQDPLSL</sequence>
<dbReference type="Pfam" id="PF13481">
    <property type="entry name" value="AAA_25"/>
    <property type="match status" value="1"/>
</dbReference>
<protein>
    <submittedName>
        <fullName evidence="1">Uncharacterized protein</fullName>
    </submittedName>
</protein>
<feature type="non-terminal residue" evidence="1">
    <location>
        <position position="1"/>
    </location>
</feature>
<name>A0A0F8WKA6_9ZZZZ</name>
<organism evidence="1">
    <name type="scientific">marine sediment metagenome</name>
    <dbReference type="NCBI Taxonomy" id="412755"/>
    <lineage>
        <taxon>unclassified sequences</taxon>
        <taxon>metagenomes</taxon>
        <taxon>ecological metagenomes</taxon>
    </lineage>
</organism>
<reference evidence="1" key="1">
    <citation type="journal article" date="2015" name="Nature">
        <title>Complex archaea that bridge the gap between prokaryotes and eukaryotes.</title>
        <authorList>
            <person name="Spang A."/>
            <person name="Saw J.H."/>
            <person name="Jorgensen S.L."/>
            <person name="Zaremba-Niedzwiedzka K."/>
            <person name="Martijn J."/>
            <person name="Lind A.E."/>
            <person name="van Eijk R."/>
            <person name="Schleper C."/>
            <person name="Guy L."/>
            <person name="Ettema T.J."/>
        </authorList>
    </citation>
    <scope>NUCLEOTIDE SEQUENCE</scope>
</reference>
<gene>
    <name evidence="1" type="ORF">LCGC14_3057860</name>
</gene>
<dbReference type="SUPFAM" id="SSF52540">
    <property type="entry name" value="P-loop containing nucleoside triphosphate hydrolases"/>
    <property type="match status" value="1"/>
</dbReference>
<dbReference type="Gene3D" id="3.40.50.300">
    <property type="entry name" value="P-loop containing nucleotide triphosphate hydrolases"/>
    <property type="match status" value="1"/>
</dbReference>